<dbReference type="GO" id="GO:0030170">
    <property type="term" value="F:pyridoxal phosphate binding"/>
    <property type="evidence" value="ECO:0007669"/>
    <property type="project" value="InterPro"/>
</dbReference>
<comment type="similarity">
    <text evidence="2 6">Belongs to the class-III pyridoxal-phosphate-dependent aminotransferase family.</text>
</comment>
<dbReference type="PANTHER" id="PTHR43094">
    <property type="entry name" value="AMINOTRANSFERASE"/>
    <property type="match status" value="1"/>
</dbReference>
<dbReference type="InterPro" id="IPR015422">
    <property type="entry name" value="PyrdxlP-dep_Trfase_small"/>
</dbReference>
<evidence type="ECO:0000313" key="8">
    <source>
        <dbReference type="Proteomes" id="UP000060602"/>
    </source>
</evidence>
<dbReference type="Gene3D" id="3.40.640.10">
    <property type="entry name" value="Type I PLP-dependent aspartate aminotransferase-like (Major domain)"/>
    <property type="match status" value="1"/>
</dbReference>
<evidence type="ECO:0000256" key="2">
    <source>
        <dbReference type="ARBA" id="ARBA00008954"/>
    </source>
</evidence>
<gene>
    <name evidence="7" type="ORF">AL504_09220</name>
</gene>
<name>A0A0X8NXL5_ALCXX</name>
<reference evidence="8" key="1">
    <citation type="submission" date="2015-12" db="EMBL/GenBank/DDBJ databases">
        <title>FDA dAtabase for Regulatory Grade micrObial Sequences (FDA-ARGOS): Supporting development and validation of Infectious Disease Dx tests.</title>
        <authorList>
            <person name="Case J."/>
            <person name="Tallon L."/>
            <person name="Sadzewicz L."/>
            <person name="Sengamalay N."/>
            <person name="Ott S."/>
            <person name="Godinez A."/>
            <person name="Nagaraj S."/>
            <person name="Nadendla S."/>
            <person name="Sichtig H."/>
        </authorList>
    </citation>
    <scope>NUCLEOTIDE SEQUENCE [LARGE SCALE GENOMIC DNA]</scope>
    <source>
        <strain evidence="8">FDAARGOS_147</strain>
    </source>
</reference>
<organism evidence="7 8">
    <name type="scientific">Alcaligenes xylosoxydans xylosoxydans</name>
    <name type="common">Achromobacter xylosoxidans</name>
    <dbReference type="NCBI Taxonomy" id="85698"/>
    <lineage>
        <taxon>Bacteria</taxon>
        <taxon>Pseudomonadati</taxon>
        <taxon>Pseudomonadota</taxon>
        <taxon>Betaproteobacteria</taxon>
        <taxon>Burkholderiales</taxon>
        <taxon>Alcaligenaceae</taxon>
        <taxon>Achromobacter</taxon>
    </lineage>
</organism>
<proteinExistence type="inferred from homology"/>
<dbReference type="RefSeq" id="WP_061071889.1">
    <property type="nucleotide sequence ID" value="NZ_CP014060.2"/>
</dbReference>
<evidence type="ECO:0000256" key="6">
    <source>
        <dbReference type="RuleBase" id="RU003560"/>
    </source>
</evidence>
<keyword evidence="3 7" id="KW-0032">Aminotransferase</keyword>
<dbReference type="GO" id="GO:0005829">
    <property type="term" value="C:cytosol"/>
    <property type="evidence" value="ECO:0007669"/>
    <property type="project" value="TreeGrafter"/>
</dbReference>
<dbReference type="InterPro" id="IPR049704">
    <property type="entry name" value="Aminotrans_3_PPA_site"/>
</dbReference>
<accession>A0A0X8NXL5</accession>
<dbReference type="InterPro" id="IPR015421">
    <property type="entry name" value="PyrdxlP-dep_Trfase_major"/>
</dbReference>
<dbReference type="NCBIfam" id="NF005685">
    <property type="entry name" value="PRK07483.1"/>
    <property type="match status" value="1"/>
</dbReference>
<dbReference type="Pfam" id="PF00202">
    <property type="entry name" value="Aminotran_3"/>
    <property type="match status" value="1"/>
</dbReference>
<protein>
    <submittedName>
        <fullName evidence="7">Aspartate aminotransferase family protein</fullName>
    </submittedName>
</protein>
<dbReference type="Gene3D" id="3.90.1150.10">
    <property type="entry name" value="Aspartate Aminotransferase, domain 1"/>
    <property type="match status" value="1"/>
</dbReference>
<dbReference type="PANTHER" id="PTHR43094:SF1">
    <property type="entry name" value="AMINOTRANSFERASE CLASS-III"/>
    <property type="match status" value="1"/>
</dbReference>
<dbReference type="Proteomes" id="UP000060602">
    <property type="component" value="Chromosome"/>
</dbReference>
<dbReference type="CDD" id="cd00610">
    <property type="entry name" value="OAT_like"/>
    <property type="match status" value="1"/>
</dbReference>
<dbReference type="InterPro" id="IPR015424">
    <property type="entry name" value="PyrdxlP-dep_Trfase"/>
</dbReference>
<evidence type="ECO:0000256" key="5">
    <source>
        <dbReference type="ARBA" id="ARBA00022898"/>
    </source>
</evidence>
<dbReference type="AlphaFoldDB" id="A0A0X8NXL5"/>
<dbReference type="InterPro" id="IPR005814">
    <property type="entry name" value="Aminotrans_3"/>
</dbReference>
<evidence type="ECO:0000313" key="7">
    <source>
        <dbReference type="EMBL" id="AMG36197.1"/>
    </source>
</evidence>
<evidence type="ECO:0000256" key="1">
    <source>
        <dbReference type="ARBA" id="ARBA00001933"/>
    </source>
</evidence>
<evidence type="ECO:0000256" key="4">
    <source>
        <dbReference type="ARBA" id="ARBA00022679"/>
    </source>
</evidence>
<keyword evidence="4 7" id="KW-0808">Transferase</keyword>
<dbReference type="FunFam" id="3.40.640.10:FF:000014">
    <property type="entry name" value="Adenosylmethionine-8-amino-7-oxononanoate aminotransferase, probable"/>
    <property type="match status" value="1"/>
</dbReference>
<dbReference type="PROSITE" id="PS00600">
    <property type="entry name" value="AA_TRANSFER_CLASS_3"/>
    <property type="match status" value="1"/>
</dbReference>
<dbReference type="GO" id="GO:0008483">
    <property type="term" value="F:transaminase activity"/>
    <property type="evidence" value="ECO:0007669"/>
    <property type="project" value="UniProtKB-KW"/>
</dbReference>
<dbReference type="EMBL" id="CP014060">
    <property type="protein sequence ID" value="AMG36197.1"/>
    <property type="molecule type" value="Genomic_DNA"/>
</dbReference>
<comment type="cofactor">
    <cofactor evidence="1">
        <name>pyridoxal 5'-phosphate</name>
        <dbReference type="ChEBI" id="CHEBI:597326"/>
    </cofactor>
</comment>
<dbReference type="SUPFAM" id="SSF53383">
    <property type="entry name" value="PLP-dependent transferases"/>
    <property type="match status" value="1"/>
</dbReference>
<sequence length="446" mass="47821">MTSTHVLHRSLRSTPPVAVRGQGAWLYDQAGRAYLDGSGGAAVSCLGHNHPDVQAAMHAQIDALAYAHTSFFTTEVAEQLAATLVADAPAGTSHAYFVSGGSEAIEAALKMARQYYVEIGQPQRRHIVARRQSYHGNTLGALAVGGNAWRRAQFAPLLIDVAHVSPCYAYRDQAAGETDEQYAERLAQELEQTFQRLGPDSVMAFVAEPVVGATSGAVAAVPGYFRRIREVCDRHGVLLIADEVMCGMGRTGTLYAVEQEGITPDLITIAKGLGGGYQPIGAVMAQERIVQAMQQGSGFFQHGHTYLGHATACAASLAVQQVIKRDNLLARVRAQGDGLRQRLRQALGEHPHVGDIRGRGLFMGVELVQDRASKATFDPALSLHARIKREAMARGLMVYPMGGTIDGRQGDHVLLAPPFIITDDELDQLTERLAGAIDAAIANSGR</sequence>
<keyword evidence="5 6" id="KW-0663">Pyridoxal phosphate</keyword>
<evidence type="ECO:0000256" key="3">
    <source>
        <dbReference type="ARBA" id="ARBA00022576"/>
    </source>
</evidence>